<dbReference type="RefSeq" id="WP_129076871.1">
    <property type="nucleotide sequence ID" value="NZ_QOUX01000001.1"/>
</dbReference>
<name>A0A4Q0W1T3_9BACI</name>
<dbReference type="AlphaFoldDB" id="A0A4Q0W1T3"/>
<feature type="transmembrane region" description="Helical" evidence="1">
    <location>
        <begin position="32"/>
        <end position="53"/>
    </location>
</feature>
<dbReference type="Proteomes" id="UP000290649">
    <property type="component" value="Unassembled WGS sequence"/>
</dbReference>
<gene>
    <name evidence="2" type="ORF">DS745_03875</name>
</gene>
<evidence type="ECO:0000313" key="2">
    <source>
        <dbReference type="EMBL" id="RXJ04531.1"/>
    </source>
</evidence>
<comment type="caution">
    <text evidence="2">The sequence shown here is derived from an EMBL/GenBank/DDBJ whole genome shotgun (WGS) entry which is preliminary data.</text>
</comment>
<evidence type="ECO:0000256" key="1">
    <source>
        <dbReference type="SAM" id="Phobius"/>
    </source>
</evidence>
<dbReference type="OrthoDB" id="2900729at2"/>
<organism evidence="2 3">
    <name type="scientific">Anaerobacillus alkaliphilus</name>
    <dbReference type="NCBI Taxonomy" id="1548597"/>
    <lineage>
        <taxon>Bacteria</taxon>
        <taxon>Bacillati</taxon>
        <taxon>Bacillota</taxon>
        <taxon>Bacilli</taxon>
        <taxon>Bacillales</taxon>
        <taxon>Bacillaceae</taxon>
        <taxon>Anaerobacillus</taxon>
    </lineage>
</organism>
<keyword evidence="1" id="KW-1133">Transmembrane helix</keyword>
<proteinExistence type="predicted"/>
<dbReference type="InterPro" id="IPR025090">
    <property type="entry name" value="DUF4017"/>
</dbReference>
<evidence type="ECO:0000313" key="3">
    <source>
        <dbReference type="Proteomes" id="UP000290649"/>
    </source>
</evidence>
<keyword evidence="3" id="KW-1185">Reference proteome</keyword>
<sequence>MFKWPVIIYVLVCIIAIVIPASEGYQFIGWKLFVGQAYAIPAFIVSLIIFRIFKGNKAVQD</sequence>
<accession>A0A4Q0W1T3</accession>
<dbReference type="Pfam" id="PF13209">
    <property type="entry name" value="DUF4017"/>
    <property type="match status" value="1"/>
</dbReference>
<dbReference type="EMBL" id="QOUX01000001">
    <property type="protein sequence ID" value="RXJ04531.1"/>
    <property type="molecule type" value="Genomic_DNA"/>
</dbReference>
<reference evidence="2 3" key="1">
    <citation type="journal article" date="2019" name="Int. J. Syst. Evol. Microbiol.">
        <title>Anaerobacillus alkaliphilus sp. nov., a novel alkaliphilic and moderately halophilic bacterium.</title>
        <authorList>
            <person name="Borsodi A.K."/>
            <person name="Aszalos J.M."/>
            <person name="Bihari P."/>
            <person name="Nagy I."/>
            <person name="Schumann P."/>
            <person name="Sproer C."/>
            <person name="Kovacs A.L."/>
            <person name="Boka K."/>
            <person name="Dobosy P."/>
            <person name="Ovari M."/>
            <person name="Szili-Kovacs T."/>
            <person name="Toth E."/>
        </authorList>
    </citation>
    <scope>NUCLEOTIDE SEQUENCE [LARGE SCALE GENOMIC DNA]</scope>
    <source>
        <strain evidence="2 3">B16-10</strain>
    </source>
</reference>
<keyword evidence="1" id="KW-0472">Membrane</keyword>
<feature type="transmembrane region" description="Helical" evidence="1">
    <location>
        <begin position="6"/>
        <end position="25"/>
    </location>
</feature>
<keyword evidence="1" id="KW-0812">Transmembrane</keyword>
<protein>
    <submittedName>
        <fullName evidence="2">DUF4017 domain-containing protein</fullName>
    </submittedName>
</protein>